<protein>
    <submittedName>
        <fullName evidence="7">Sigma-70 family RNA polymerase sigma factor</fullName>
    </submittedName>
</protein>
<dbReference type="PANTHER" id="PTHR43133">
    <property type="entry name" value="RNA POLYMERASE ECF-TYPE SIGMA FACTO"/>
    <property type="match status" value="1"/>
</dbReference>
<keyword evidence="3" id="KW-0731">Sigma factor</keyword>
<dbReference type="Gene3D" id="1.10.10.10">
    <property type="entry name" value="Winged helix-like DNA-binding domain superfamily/Winged helix DNA-binding domain"/>
    <property type="match status" value="1"/>
</dbReference>
<gene>
    <name evidence="7" type="ORF">SR858_14425</name>
</gene>
<evidence type="ECO:0000256" key="2">
    <source>
        <dbReference type="ARBA" id="ARBA00023015"/>
    </source>
</evidence>
<dbReference type="CDD" id="cd06171">
    <property type="entry name" value="Sigma70_r4"/>
    <property type="match status" value="1"/>
</dbReference>
<dbReference type="SUPFAM" id="SSF88659">
    <property type="entry name" value="Sigma3 and sigma4 domains of RNA polymerase sigma factors"/>
    <property type="match status" value="1"/>
</dbReference>
<dbReference type="Pfam" id="PF04542">
    <property type="entry name" value="Sigma70_r2"/>
    <property type="match status" value="1"/>
</dbReference>
<dbReference type="InterPro" id="IPR039425">
    <property type="entry name" value="RNA_pol_sigma-70-like"/>
</dbReference>
<dbReference type="Proteomes" id="UP001326110">
    <property type="component" value="Chromosome"/>
</dbReference>
<keyword evidence="8" id="KW-1185">Reference proteome</keyword>
<dbReference type="InterPro" id="IPR014284">
    <property type="entry name" value="RNA_pol_sigma-70_dom"/>
</dbReference>
<reference evidence="7 8" key="1">
    <citation type="submission" date="2023-11" db="EMBL/GenBank/DDBJ databases">
        <title>MicrobeMod: A computational toolkit for identifying prokaryotic methylation and restriction-modification with nanopore sequencing.</title>
        <authorList>
            <person name="Crits-Christoph A."/>
            <person name="Kang S.C."/>
            <person name="Lee H."/>
            <person name="Ostrov N."/>
        </authorList>
    </citation>
    <scope>NUCLEOTIDE SEQUENCE [LARGE SCALE GENOMIC DNA]</scope>
    <source>
        <strain evidence="7 8">ATCC 25935</strain>
    </source>
</reference>
<evidence type="ECO:0000259" key="5">
    <source>
        <dbReference type="Pfam" id="PF04542"/>
    </source>
</evidence>
<dbReference type="NCBIfam" id="NF007232">
    <property type="entry name" value="PRK09651.1"/>
    <property type="match status" value="1"/>
</dbReference>
<feature type="domain" description="RNA polymerase sigma factor 70 region 4 type 2" evidence="6">
    <location>
        <begin position="106"/>
        <end position="158"/>
    </location>
</feature>
<organism evidence="7 8">
    <name type="scientific">Duganella zoogloeoides</name>
    <dbReference type="NCBI Taxonomy" id="75659"/>
    <lineage>
        <taxon>Bacteria</taxon>
        <taxon>Pseudomonadati</taxon>
        <taxon>Pseudomonadota</taxon>
        <taxon>Betaproteobacteria</taxon>
        <taxon>Burkholderiales</taxon>
        <taxon>Oxalobacteraceae</taxon>
        <taxon>Telluria group</taxon>
        <taxon>Duganella</taxon>
    </lineage>
</organism>
<name>A0ABZ0XSR9_9BURK</name>
<dbReference type="InterPro" id="IPR013324">
    <property type="entry name" value="RNA_pol_sigma_r3/r4-like"/>
</dbReference>
<dbReference type="NCBIfam" id="TIGR02937">
    <property type="entry name" value="sigma70-ECF"/>
    <property type="match status" value="1"/>
</dbReference>
<sequence>MPGVNPVEALYLDHHAWLRGWINRRLDNRSEAADLAHDAFVSVIKAGQAADIREPRPFLATIAQRLLAHRHRRHVLEAAYLEALAALPEALAPSPEERLLALEALQQIDRALDGLPAPVREAFLLAQFEGLTYDQIAQRLQVSASSVKQYLTRANRQCLFALPA</sequence>
<dbReference type="RefSeq" id="WP_019919701.1">
    <property type="nucleotide sequence ID" value="NZ_CP140152.1"/>
</dbReference>
<dbReference type="SUPFAM" id="SSF88946">
    <property type="entry name" value="Sigma2 domain of RNA polymerase sigma factors"/>
    <property type="match status" value="1"/>
</dbReference>
<evidence type="ECO:0000256" key="1">
    <source>
        <dbReference type="ARBA" id="ARBA00010641"/>
    </source>
</evidence>
<feature type="domain" description="RNA polymerase sigma-70 region 2" evidence="5">
    <location>
        <begin position="10"/>
        <end position="74"/>
    </location>
</feature>
<dbReference type="InterPro" id="IPR013249">
    <property type="entry name" value="RNA_pol_sigma70_r4_t2"/>
</dbReference>
<evidence type="ECO:0000313" key="8">
    <source>
        <dbReference type="Proteomes" id="UP001326110"/>
    </source>
</evidence>
<keyword evidence="2" id="KW-0805">Transcription regulation</keyword>
<dbReference type="NCBIfam" id="NF009180">
    <property type="entry name" value="PRK12528.1"/>
    <property type="match status" value="1"/>
</dbReference>
<dbReference type="InterPro" id="IPR007627">
    <property type="entry name" value="RNA_pol_sigma70_r2"/>
</dbReference>
<proteinExistence type="inferred from homology"/>
<evidence type="ECO:0000256" key="3">
    <source>
        <dbReference type="ARBA" id="ARBA00023082"/>
    </source>
</evidence>
<dbReference type="Pfam" id="PF08281">
    <property type="entry name" value="Sigma70_r4_2"/>
    <property type="match status" value="1"/>
</dbReference>
<evidence type="ECO:0000313" key="7">
    <source>
        <dbReference type="EMBL" id="WQH02276.1"/>
    </source>
</evidence>
<comment type="similarity">
    <text evidence="1">Belongs to the sigma-70 factor family. ECF subfamily.</text>
</comment>
<keyword evidence="4" id="KW-0804">Transcription</keyword>
<dbReference type="PANTHER" id="PTHR43133:SF63">
    <property type="entry name" value="RNA POLYMERASE SIGMA FACTOR FECI-RELATED"/>
    <property type="match status" value="1"/>
</dbReference>
<dbReference type="EMBL" id="CP140152">
    <property type="protein sequence ID" value="WQH02276.1"/>
    <property type="molecule type" value="Genomic_DNA"/>
</dbReference>
<dbReference type="Gene3D" id="1.10.1740.10">
    <property type="match status" value="1"/>
</dbReference>
<dbReference type="InterPro" id="IPR013325">
    <property type="entry name" value="RNA_pol_sigma_r2"/>
</dbReference>
<evidence type="ECO:0000259" key="6">
    <source>
        <dbReference type="Pfam" id="PF08281"/>
    </source>
</evidence>
<evidence type="ECO:0000256" key="4">
    <source>
        <dbReference type="ARBA" id="ARBA00023163"/>
    </source>
</evidence>
<dbReference type="GeneID" id="43161626"/>
<dbReference type="InterPro" id="IPR036388">
    <property type="entry name" value="WH-like_DNA-bd_sf"/>
</dbReference>
<accession>A0ABZ0XSR9</accession>